<reference evidence="5" key="3">
    <citation type="journal article" date="2021" name="bioRxiv">
        <title>Bilateral symmetry of linear streptomycete chromosomes.</title>
        <authorList>
            <person name="Algora-Gallardo L."/>
            <person name="Schniete J.K."/>
            <person name="Mark D.R."/>
            <person name="Hunter I.S."/>
            <person name="Herron P.R."/>
        </authorList>
    </citation>
    <scope>NUCLEOTIDE SEQUENCE</scope>
    <source>
        <strain evidence="5">ATCC 10970</strain>
    </source>
</reference>
<dbReference type="SUPFAM" id="SSF103481">
    <property type="entry name" value="Multidrug resistance efflux transporter EmrE"/>
    <property type="match status" value="1"/>
</dbReference>
<feature type="region of interest" description="Disordered" evidence="2">
    <location>
        <begin position="1"/>
        <end position="21"/>
    </location>
</feature>
<reference evidence="5" key="2">
    <citation type="submission" date="2020-01" db="EMBL/GenBank/DDBJ databases">
        <authorList>
            <person name="Algora L."/>
            <person name="Schniete J.K."/>
            <person name="MacFadyen A."/>
            <person name="Hoskisson P.A."/>
            <person name="Hunter I.S."/>
            <person name="Herron P.R."/>
        </authorList>
    </citation>
    <scope>NUCLEOTIDE SEQUENCE</scope>
    <source>
        <strain evidence="5">ATCC 10970</strain>
    </source>
</reference>
<dbReference type="InterPro" id="IPR000620">
    <property type="entry name" value="EamA_dom"/>
</dbReference>
<dbReference type="GO" id="GO:0016020">
    <property type="term" value="C:membrane"/>
    <property type="evidence" value="ECO:0007669"/>
    <property type="project" value="InterPro"/>
</dbReference>
<feature type="domain" description="EamA" evidence="4">
    <location>
        <begin position="37"/>
        <end position="96"/>
    </location>
</feature>
<gene>
    <name evidence="5" type="ORF">SRIM_000715</name>
</gene>
<keyword evidence="3" id="KW-0812">Transmembrane</keyword>
<organism evidence="5 6">
    <name type="scientific">Streptomyces rimosus subsp. rimosus (strain ATCC 10970 / DSM 40260 / JCM 4667 / NRRL 2234)</name>
    <dbReference type="NCBI Taxonomy" id="1265868"/>
    <lineage>
        <taxon>Bacteria</taxon>
        <taxon>Bacillati</taxon>
        <taxon>Actinomycetota</taxon>
        <taxon>Actinomycetes</taxon>
        <taxon>Kitasatosporales</taxon>
        <taxon>Streptomycetaceae</taxon>
        <taxon>Streptomyces</taxon>
    </lineage>
</organism>
<dbReference type="EMBL" id="CP048261">
    <property type="protein sequence ID" value="QST85582.1"/>
    <property type="molecule type" value="Genomic_DNA"/>
</dbReference>
<evidence type="ECO:0000256" key="3">
    <source>
        <dbReference type="SAM" id="Phobius"/>
    </source>
</evidence>
<sequence>MSSRPRRGPEPGGEPERPSCAAKRSAGWVTGRFRASSIALAYWLFSAGVPSTSAATVGTLSLAEPLAASILGVFVLHEHLTPNALLGSLLLMGGLAAACLSVARTRSAAEPRDPQLALALEAISTASTAGAAGAADGTGHIGEADHGQLTS</sequence>
<reference evidence="5" key="1">
    <citation type="submission" date="2012-12" db="EMBL/GenBank/DDBJ databases">
        <authorList>
            <person name="Pethick F.E."/>
            <person name="MacFadyen A.C."/>
            <person name="Tang Z."/>
            <person name="Sangal V."/>
            <person name="Tze-Tze L."/>
            <person name="Chu J."/>
            <person name="Guo M."/>
            <person name="Kirby R."/>
            <person name="Hoskisson P.A."/>
            <person name="Herron P.R."/>
            <person name="Hunter I.S."/>
        </authorList>
    </citation>
    <scope>NUCLEOTIDE SEQUENCE</scope>
    <source>
        <strain evidence="5">ATCC 10970</strain>
    </source>
</reference>
<name>A0A8A1V3R7_STRR1</name>
<keyword evidence="3" id="KW-1133">Transmembrane helix</keyword>
<accession>A0A8A1V3R7</accession>
<evidence type="ECO:0000256" key="1">
    <source>
        <dbReference type="ARBA" id="ARBA00007362"/>
    </source>
</evidence>
<keyword evidence="3" id="KW-0472">Membrane</keyword>
<protein>
    <submittedName>
        <fullName evidence="5">DMT family transporter</fullName>
    </submittedName>
</protein>
<dbReference type="AlphaFoldDB" id="A0A8A1V3R7"/>
<feature type="transmembrane region" description="Helical" evidence="3">
    <location>
        <begin position="83"/>
        <end position="103"/>
    </location>
</feature>
<dbReference type="Proteomes" id="UP000011074">
    <property type="component" value="Chromosome"/>
</dbReference>
<evidence type="ECO:0000256" key="2">
    <source>
        <dbReference type="SAM" id="MobiDB-lite"/>
    </source>
</evidence>
<proteinExistence type="inferred from homology"/>
<dbReference type="InterPro" id="IPR037185">
    <property type="entry name" value="EmrE-like"/>
</dbReference>
<dbReference type="Pfam" id="PF00892">
    <property type="entry name" value="EamA"/>
    <property type="match status" value="1"/>
</dbReference>
<evidence type="ECO:0000313" key="5">
    <source>
        <dbReference type="EMBL" id="QST85582.1"/>
    </source>
</evidence>
<evidence type="ECO:0000259" key="4">
    <source>
        <dbReference type="Pfam" id="PF00892"/>
    </source>
</evidence>
<comment type="similarity">
    <text evidence="1">Belongs to the EamA transporter family.</text>
</comment>
<feature type="transmembrane region" description="Helical" evidence="3">
    <location>
        <begin position="40"/>
        <end position="63"/>
    </location>
</feature>
<evidence type="ECO:0000313" key="6">
    <source>
        <dbReference type="Proteomes" id="UP000011074"/>
    </source>
</evidence>